<evidence type="ECO:0000313" key="3">
    <source>
        <dbReference type="EMBL" id="MDT0275423.1"/>
    </source>
</evidence>
<feature type="region of interest" description="Disordered" evidence="2">
    <location>
        <begin position="1"/>
        <end position="31"/>
    </location>
</feature>
<gene>
    <name evidence="3" type="ORF">RM425_05860</name>
</gene>
<feature type="coiled-coil region" evidence="1">
    <location>
        <begin position="167"/>
        <end position="230"/>
    </location>
</feature>
<evidence type="ECO:0000256" key="1">
    <source>
        <dbReference type="SAM" id="Coils"/>
    </source>
</evidence>
<evidence type="ECO:0008006" key="5">
    <source>
        <dbReference type="Google" id="ProtNLM"/>
    </source>
</evidence>
<keyword evidence="4" id="KW-1185">Reference proteome</keyword>
<comment type="caution">
    <text evidence="3">The sequence shown here is derived from an EMBL/GenBank/DDBJ whole genome shotgun (WGS) entry which is preliminary data.</text>
</comment>
<protein>
    <recommendedName>
        <fullName evidence="5">DivIVA protein</fullName>
    </recommendedName>
</protein>
<dbReference type="Proteomes" id="UP001183222">
    <property type="component" value="Unassembled WGS sequence"/>
</dbReference>
<sequence>MSVELHADSGVDGDTGLLSRAGTNEHMRPDVPAGLDRVLEAAPMFRRALAGYDRFEVESYVQWAETELATAEREREHLLARQLETGAALDEARELLGHSAGGGEFLQLSRHLGSMLAAAADEAEAIRAEAYAVRQDATAFAQETGTEARRVAADAADAAVRVLAQARSAAAEKVEHARRTLAVAEETRERTRVELEGRVAEVRRLEQRAAEEAERVRERAADEAAAARLRARDEVVRMLAVGREERRRADAEATAARERLDRDAAARTAALLADVTVLEERRGALRMEVEQLAAAVPAGATRSPSRSLLGRLGWSQRSAQLRNGVPLLRR</sequence>
<dbReference type="RefSeq" id="WP_311344245.1">
    <property type="nucleotide sequence ID" value="NZ_JAVREI010000002.1"/>
</dbReference>
<evidence type="ECO:0000256" key="2">
    <source>
        <dbReference type="SAM" id="MobiDB-lite"/>
    </source>
</evidence>
<dbReference type="EMBL" id="JAVREI010000002">
    <property type="protein sequence ID" value="MDT0275423.1"/>
    <property type="molecule type" value="Genomic_DNA"/>
</dbReference>
<reference evidence="4" key="1">
    <citation type="submission" date="2023-07" db="EMBL/GenBank/DDBJ databases">
        <title>30 novel species of actinomycetes from the DSMZ collection.</title>
        <authorList>
            <person name="Nouioui I."/>
        </authorList>
    </citation>
    <scope>NUCLEOTIDE SEQUENCE [LARGE SCALE GENOMIC DNA]</scope>
    <source>
        <strain evidence="4">DSM 46792</strain>
    </source>
</reference>
<accession>A0ABU2K5E8</accession>
<evidence type="ECO:0000313" key="4">
    <source>
        <dbReference type="Proteomes" id="UP001183222"/>
    </source>
</evidence>
<keyword evidence="1" id="KW-0175">Coiled coil</keyword>
<organism evidence="3 4">
    <name type="scientific">Blastococcus goldschmidtiae</name>
    <dbReference type="NCBI Taxonomy" id="3075546"/>
    <lineage>
        <taxon>Bacteria</taxon>
        <taxon>Bacillati</taxon>
        <taxon>Actinomycetota</taxon>
        <taxon>Actinomycetes</taxon>
        <taxon>Geodermatophilales</taxon>
        <taxon>Geodermatophilaceae</taxon>
        <taxon>Blastococcus</taxon>
    </lineage>
</organism>
<name>A0ABU2K5E8_9ACTN</name>
<proteinExistence type="predicted"/>